<feature type="transmembrane region" description="Helical" evidence="7">
    <location>
        <begin position="557"/>
        <end position="580"/>
    </location>
</feature>
<dbReference type="Pfam" id="PF01554">
    <property type="entry name" value="MatE"/>
    <property type="match status" value="2"/>
</dbReference>
<evidence type="ECO:0000256" key="2">
    <source>
        <dbReference type="ARBA" id="ARBA00010199"/>
    </source>
</evidence>
<dbReference type="NCBIfam" id="TIGR00797">
    <property type="entry name" value="matE"/>
    <property type="match status" value="1"/>
</dbReference>
<dbReference type="GO" id="GO:0042910">
    <property type="term" value="F:xenobiotic transmembrane transporter activity"/>
    <property type="evidence" value="ECO:0007669"/>
    <property type="project" value="InterPro"/>
</dbReference>
<dbReference type="AlphaFoldDB" id="A0A1R3I4D5"/>
<dbReference type="InterPro" id="IPR045069">
    <property type="entry name" value="MATE_euk"/>
</dbReference>
<organism evidence="9 10">
    <name type="scientific">Corchorus capsularis</name>
    <name type="common">Jute</name>
    <dbReference type="NCBI Taxonomy" id="210143"/>
    <lineage>
        <taxon>Eukaryota</taxon>
        <taxon>Viridiplantae</taxon>
        <taxon>Streptophyta</taxon>
        <taxon>Embryophyta</taxon>
        <taxon>Tracheophyta</taxon>
        <taxon>Spermatophyta</taxon>
        <taxon>Magnoliopsida</taxon>
        <taxon>eudicotyledons</taxon>
        <taxon>Gunneridae</taxon>
        <taxon>Pentapetalae</taxon>
        <taxon>rosids</taxon>
        <taxon>malvids</taxon>
        <taxon>Malvales</taxon>
        <taxon>Malvaceae</taxon>
        <taxon>Grewioideae</taxon>
        <taxon>Apeibeae</taxon>
        <taxon>Corchorus</taxon>
    </lineage>
</organism>
<name>A0A1R3I4D5_COCAP</name>
<keyword evidence="6 7" id="KW-0472">Membrane</keyword>
<dbReference type="InterPro" id="IPR002528">
    <property type="entry name" value="MATE_fam"/>
</dbReference>
<evidence type="ECO:0000259" key="8">
    <source>
        <dbReference type="Pfam" id="PF26130"/>
    </source>
</evidence>
<accession>A0A1R3I4D5</accession>
<evidence type="ECO:0000256" key="7">
    <source>
        <dbReference type="RuleBase" id="RU004914"/>
    </source>
</evidence>
<feature type="transmembrane region" description="Helical" evidence="7">
    <location>
        <begin position="528"/>
        <end position="545"/>
    </location>
</feature>
<feature type="transmembrane region" description="Helical" evidence="7">
    <location>
        <begin position="592"/>
        <end position="609"/>
    </location>
</feature>
<evidence type="ECO:0000256" key="6">
    <source>
        <dbReference type="ARBA" id="ARBA00023136"/>
    </source>
</evidence>
<keyword evidence="4 7" id="KW-0812">Transmembrane</keyword>
<feature type="transmembrane region" description="Helical" evidence="7">
    <location>
        <begin position="494"/>
        <end position="516"/>
    </location>
</feature>
<feature type="transmembrane region" description="Helical" evidence="7">
    <location>
        <begin position="814"/>
        <end position="834"/>
    </location>
</feature>
<keyword evidence="10" id="KW-1185">Reference proteome</keyword>
<dbReference type="STRING" id="210143.A0A1R3I4D5"/>
<comment type="caution">
    <text evidence="9">The sequence shown here is derived from an EMBL/GenBank/DDBJ whole genome shotgun (WGS) entry which is preliminary data.</text>
</comment>
<reference evidence="9 10" key="1">
    <citation type="submission" date="2013-09" db="EMBL/GenBank/DDBJ databases">
        <title>Corchorus capsularis genome sequencing.</title>
        <authorList>
            <person name="Alam M."/>
            <person name="Haque M.S."/>
            <person name="Islam M.S."/>
            <person name="Emdad E.M."/>
            <person name="Islam M.M."/>
            <person name="Ahmed B."/>
            <person name="Halim A."/>
            <person name="Hossen Q.M.M."/>
            <person name="Hossain M.Z."/>
            <person name="Ahmed R."/>
            <person name="Khan M.M."/>
            <person name="Islam R."/>
            <person name="Rashid M.M."/>
            <person name="Khan S.A."/>
            <person name="Rahman M.S."/>
            <person name="Alam M."/>
        </authorList>
    </citation>
    <scope>NUCLEOTIDE SEQUENCE [LARGE SCALE GENOMIC DNA]</scope>
    <source>
        <strain evidence="10">cv. CVL-1</strain>
        <tissue evidence="9">Whole seedling</tissue>
    </source>
</reference>
<dbReference type="CDD" id="cd13132">
    <property type="entry name" value="MATE_eukaryotic"/>
    <property type="match status" value="1"/>
</dbReference>
<dbReference type="OrthoDB" id="2126698at2759"/>
<feature type="transmembrane region" description="Helical" evidence="7">
    <location>
        <begin position="785"/>
        <end position="808"/>
    </location>
</feature>
<dbReference type="GO" id="GO:0015297">
    <property type="term" value="F:antiporter activity"/>
    <property type="evidence" value="ECO:0007669"/>
    <property type="project" value="InterPro"/>
</dbReference>
<keyword evidence="5 7" id="KW-1133">Transmembrane helix</keyword>
<comment type="similarity">
    <text evidence="2 7">Belongs to the multi antimicrobial extrusion (MATE) (TC 2.A.66.1) family.</text>
</comment>
<evidence type="ECO:0000256" key="4">
    <source>
        <dbReference type="ARBA" id="ARBA00022692"/>
    </source>
</evidence>
<evidence type="ECO:0000256" key="1">
    <source>
        <dbReference type="ARBA" id="ARBA00004141"/>
    </source>
</evidence>
<dbReference type="Pfam" id="PF26130">
    <property type="entry name" value="PB1-like"/>
    <property type="match status" value="1"/>
</dbReference>
<feature type="transmembrane region" description="Helical" evidence="7">
    <location>
        <begin position="630"/>
        <end position="651"/>
    </location>
</feature>
<evidence type="ECO:0000313" key="9">
    <source>
        <dbReference type="EMBL" id="OMO77399.1"/>
    </source>
</evidence>
<sequence length="887" mass="97743">MVRKVKGKKKIMLLRISKRKRKDNRERKRLQSYYLTVWHGGRFVRDPYLRYEGGEKLRGPSDPETYNWKEITLLIGNQLKYQSYGNVYFHNSLCQTFSDGLQLLFDDTSVLRMIGIWQKVRLMTIYVEHDIVDDPVDPPLLLNISDVVGNDGGNFVDIEEVEGSNVIAEEGGGNNVSGVEAAEAVNEAAENVNGVSVEVEDVSPNIDGGSQGLSEIPVDLIDDNEEVLARNGIKKALLVRTKCLSDGEGDQELERGRELAFKAAGKVFRKLKKKGGKKAAGPSSVSVDDARVFIDILLRTPIRRLVDGGKGDLRGIRWRSRVELYFGGHVLKVFVGGHVWSCISEITCGIVRWRSRVECQLASDRVRLLVVIGGRAPGGRAPGIVGSAVSYSNIGNEYCCKRSEIMEEVKKQMKLAGPLIVVSLLQYGFLMISVMFVGHLGELSLASASMATSFAGMTGFSVMLGMGSALETFCGQAYGAKQYNMVGVHMQRAMLVLALISLPISLLWAFTAQIFIICKQDREISMHADVYARWMIPSILPYGLLQCLRRFLQAQNCVLPLMISTGIASLVHVLVCWTLILKLGFGNKGAALSIAISYWINVFILALYIKFSPTCTQTWTGFSIDGRKKLLAFLQLGIPSALMVCLEFWAYEGLVLMSGLLPNPMLETSMMSISLTITAMVFRILYGFGSAISTRVSNELGAGKPQAARVAVNVGMFLAVTQGLLLSLIGVAFRGKWGYLFTNEKQLIRYLASLMPILAVCNFIDGIQGALSGTVRGCGWQNLGAYINLGSFYLVGLPSAILFTFVFMIGGKGLWIGILCGSSLQAFLLTVITMRTNWELQAAKARERVYMSAQNFQEEENLLFNKDEKIKGLSALSNSTEMQDITI</sequence>
<evidence type="ECO:0000256" key="3">
    <source>
        <dbReference type="ARBA" id="ARBA00022448"/>
    </source>
</evidence>
<feature type="transmembrane region" description="Helical" evidence="7">
    <location>
        <begin position="415"/>
        <end position="438"/>
    </location>
</feature>
<evidence type="ECO:0000256" key="5">
    <source>
        <dbReference type="ARBA" id="ARBA00022989"/>
    </source>
</evidence>
<dbReference type="GO" id="GO:1990961">
    <property type="term" value="P:xenobiotic detoxification by transmembrane export across the plasma membrane"/>
    <property type="evidence" value="ECO:0007669"/>
    <property type="project" value="InterPro"/>
</dbReference>
<proteinExistence type="inferred from homology"/>
<comment type="subcellular location">
    <subcellularLocation>
        <location evidence="1">Membrane</location>
        <topology evidence="1">Multi-pass membrane protein</topology>
    </subcellularLocation>
</comment>
<dbReference type="PANTHER" id="PTHR11206">
    <property type="entry name" value="MULTIDRUG RESISTANCE PROTEIN"/>
    <property type="match status" value="1"/>
</dbReference>
<evidence type="ECO:0000313" key="10">
    <source>
        <dbReference type="Proteomes" id="UP000188268"/>
    </source>
</evidence>
<feature type="transmembrane region" description="Helical" evidence="7">
    <location>
        <begin position="450"/>
        <end position="473"/>
    </location>
</feature>
<protein>
    <recommendedName>
        <fullName evidence="7">Protein DETOXIFICATION</fullName>
    </recommendedName>
    <alternativeName>
        <fullName evidence="7">Multidrug and toxic compound extrusion protein</fullName>
    </alternativeName>
</protein>
<feature type="transmembrane region" description="Helical" evidence="7">
    <location>
        <begin position="710"/>
        <end position="735"/>
    </location>
</feature>
<feature type="transmembrane region" description="Helical" evidence="7">
    <location>
        <begin position="747"/>
        <end position="764"/>
    </location>
</feature>
<dbReference type="GO" id="GO:0016020">
    <property type="term" value="C:membrane"/>
    <property type="evidence" value="ECO:0007669"/>
    <property type="project" value="UniProtKB-SubCell"/>
</dbReference>
<feature type="transmembrane region" description="Helical" evidence="7">
    <location>
        <begin position="671"/>
        <end position="689"/>
    </location>
</feature>
<dbReference type="Proteomes" id="UP000188268">
    <property type="component" value="Unassembled WGS sequence"/>
</dbReference>
<gene>
    <name evidence="9" type="ORF">CCACVL1_15023</name>
</gene>
<feature type="domain" description="PB1-like" evidence="8">
    <location>
        <begin position="35"/>
        <end position="129"/>
    </location>
</feature>
<keyword evidence="3" id="KW-0813">Transport</keyword>
<dbReference type="InterPro" id="IPR058594">
    <property type="entry name" value="PB1-like_dom_pln"/>
</dbReference>
<dbReference type="Gramene" id="OMO77399">
    <property type="protein sequence ID" value="OMO77399"/>
    <property type="gene ID" value="CCACVL1_15023"/>
</dbReference>
<dbReference type="EMBL" id="AWWV01010747">
    <property type="protein sequence ID" value="OMO77399.1"/>
    <property type="molecule type" value="Genomic_DNA"/>
</dbReference>